<gene>
    <name evidence="1" type="ORF">METZ01_LOCUS177784</name>
</gene>
<name>A0A382CFW6_9ZZZZ</name>
<organism evidence="1">
    <name type="scientific">marine metagenome</name>
    <dbReference type="NCBI Taxonomy" id="408172"/>
    <lineage>
        <taxon>unclassified sequences</taxon>
        <taxon>metagenomes</taxon>
        <taxon>ecological metagenomes</taxon>
    </lineage>
</organism>
<dbReference type="EMBL" id="UINC01034303">
    <property type="protein sequence ID" value="SVB24930.1"/>
    <property type="molecule type" value="Genomic_DNA"/>
</dbReference>
<evidence type="ECO:0000313" key="1">
    <source>
        <dbReference type="EMBL" id="SVB24930.1"/>
    </source>
</evidence>
<accession>A0A382CFW6</accession>
<sequence length="279" mass="32451">MIKKPIQKISYLYDQSTFVEHREYFLKEEFDYPILDRPCPEYIPEKLNLIASKKGELVHDFMDSKTSRFECRIETGAPGIFYFALKPGKIITELMVNPKEVLGEITCYLDDRDGLVYSFYNISKSLDAIFISGIMADDTPGFSKKMRKNPHSQKIKNELMAYSVATPEDKATSSGEVQNKNELIPVIKKTADRKKNLFIIGAKPPYEIPNREFDFLYLLCYRYINNNENNCINSHEDISSDELKKMYGKASNIRESEYAWRTDGVYKRKSYDILKQTLK</sequence>
<reference evidence="1" key="1">
    <citation type="submission" date="2018-05" db="EMBL/GenBank/DDBJ databases">
        <authorList>
            <person name="Lanie J.A."/>
            <person name="Ng W.-L."/>
            <person name="Kazmierczak K.M."/>
            <person name="Andrzejewski T.M."/>
            <person name="Davidsen T.M."/>
            <person name="Wayne K.J."/>
            <person name="Tettelin H."/>
            <person name="Glass J.I."/>
            <person name="Rusch D."/>
            <person name="Podicherti R."/>
            <person name="Tsui H.-C.T."/>
            <person name="Winkler M.E."/>
        </authorList>
    </citation>
    <scope>NUCLEOTIDE SEQUENCE</scope>
</reference>
<dbReference type="AlphaFoldDB" id="A0A382CFW6"/>
<protein>
    <submittedName>
        <fullName evidence="1">Uncharacterized protein</fullName>
    </submittedName>
</protein>
<proteinExistence type="predicted"/>
<feature type="non-terminal residue" evidence="1">
    <location>
        <position position="279"/>
    </location>
</feature>